<keyword evidence="4" id="KW-1185">Reference proteome</keyword>
<dbReference type="NCBIfam" id="NF005559">
    <property type="entry name" value="PRK07231.1"/>
    <property type="match status" value="2"/>
</dbReference>
<dbReference type="Gramene" id="Solyc10g083170.2.1">
    <property type="protein sequence ID" value="Solyc10g083170.2.1"/>
    <property type="gene ID" value="Solyc10g083170.2"/>
</dbReference>
<dbReference type="PANTHER" id="PTHR43180">
    <property type="entry name" value="3-OXOACYL-(ACYL-CARRIER-PROTEIN) REDUCTASE (AFU_ORTHOLOGUE AFUA_6G11210)"/>
    <property type="match status" value="1"/>
</dbReference>
<dbReference type="OMA" id="CFCRTRA"/>
<protein>
    <submittedName>
        <fullName evidence="3">Uncharacterized protein</fullName>
    </submittedName>
</protein>
<dbReference type="Pfam" id="PF13561">
    <property type="entry name" value="adh_short_C2"/>
    <property type="match status" value="2"/>
</dbReference>
<comment type="similarity">
    <text evidence="1">Belongs to the short-chain dehydrogenases/reductases (SDR) family.</text>
</comment>
<dbReference type="PANTHER" id="PTHR43180:SF50">
    <property type="entry name" value="SHORT CHAIN DEHYDROGENASE"/>
    <property type="match status" value="1"/>
</dbReference>
<dbReference type="PRINTS" id="PR00081">
    <property type="entry name" value="GDHRDH"/>
</dbReference>
<keyword evidence="2" id="KW-0560">Oxidoreductase</keyword>
<dbReference type="CDD" id="cd05326">
    <property type="entry name" value="secoisolariciresinol-DH_like_SDR_c"/>
    <property type="match status" value="2"/>
</dbReference>
<dbReference type="STRING" id="4081.A0A3Q7ILX9"/>
<sequence length="556" mass="58603">MQINGVETSLSITMASASFLSTIGKRLEGKVAIVTGGASGIGEAIAKLFFEHGAKVVIADVQDELGNSVINALGGSSNSIYIHCDVTNEDYVQEAVDRTIATFGKLDIMICNAGICDETKPRIIDNTKADFERVLSINITGVFLSMKHAARVMVPTRSGCIISTASVSSKVGAAASHAYCSSKHAVLGLTKNLAVELGQFGIRVNCLSPYAMVTPMATKIIGLENEELENAMSTIGNLKGATLKVDDVAKAALFLASDDAQYISGHNLFIDGGFTVSNPGLGMFKLEGKVAIVTGGASGFGESTVRLFLQNGAKVVIADVQDEIGQSLCNDLLNCPKNKNNDFTYIHCDVTKVSDVENLIDATISKYGKLDIMFNNAGIPGNLDFNIIDADNENFKKVFDVNVYGSFLGAKYAARVMIPEKKGVILFTSSLASVSSGESPHSYTASKHAVVGLMKNLCAELGQHGIRVNCVSPCAVATPMLVKAMGVDKSVVDGIICSSANLKGVAPTAEDVAEAALYLASDESKFVSGVNLVIDGGYSTTNMSYIKTIQSVLFSK</sequence>
<name>A0A3Q7ILX9_SOLLC</name>
<dbReference type="InterPro" id="IPR002347">
    <property type="entry name" value="SDR_fam"/>
</dbReference>
<proteinExistence type="inferred from homology"/>
<accession>A0A3Q7ILX9</accession>
<dbReference type="InterPro" id="IPR045309">
    <property type="entry name" value="ABA2-like"/>
</dbReference>
<dbReference type="GO" id="GO:0016616">
    <property type="term" value="F:oxidoreductase activity, acting on the CH-OH group of donors, NAD or NADP as acceptor"/>
    <property type="evidence" value="ECO:0007669"/>
    <property type="project" value="InterPro"/>
</dbReference>
<dbReference type="Proteomes" id="UP000004994">
    <property type="component" value="Chromosome 10"/>
</dbReference>
<dbReference type="SUPFAM" id="SSF51735">
    <property type="entry name" value="NAD(P)-binding Rossmann-fold domains"/>
    <property type="match status" value="2"/>
</dbReference>
<organism evidence="3">
    <name type="scientific">Solanum lycopersicum</name>
    <name type="common">Tomato</name>
    <name type="synonym">Lycopersicon esculentum</name>
    <dbReference type="NCBI Taxonomy" id="4081"/>
    <lineage>
        <taxon>Eukaryota</taxon>
        <taxon>Viridiplantae</taxon>
        <taxon>Streptophyta</taxon>
        <taxon>Embryophyta</taxon>
        <taxon>Tracheophyta</taxon>
        <taxon>Spermatophyta</taxon>
        <taxon>Magnoliopsida</taxon>
        <taxon>eudicotyledons</taxon>
        <taxon>Gunneridae</taxon>
        <taxon>Pentapetalae</taxon>
        <taxon>asterids</taxon>
        <taxon>lamiids</taxon>
        <taxon>Solanales</taxon>
        <taxon>Solanaceae</taxon>
        <taxon>Solanoideae</taxon>
        <taxon>Solaneae</taxon>
        <taxon>Solanum</taxon>
        <taxon>Solanum subgen. Lycopersicon</taxon>
    </lineage>
</organism>
<evidence type="ECO:0000313" key="4">
    <source>
        <dbReference type="Proteomes" id="UP000004994"/>
    </source>
</evidence>
<dbReference type="PROSITE" id="PS00061">
    <property type="entry name" value="ADH_SHORT"/>
    <property type="match status" value="1"/>
</dbReference>
<dbReference type="Gene3D" id="3.40.50.720">
    <property type="entry name" value="NAD(P)-binding Rossmann-like Domain"/>
    <property type="match status" value="2"/>
</dbReference>
<evidence type="ECO:0000256" key="1">
    <source>
        <dbReference type="ARBA" id="ARBA00006484"/>
    </source>
</evidence>
<dbReference type="PRINTS" id="PR00080">
    <property type="entry name" value="SDRFAMILY"/>
</dbReference>
<dbReference type="InParanoid" id="A0A3Q7ILX9"/>
<dbReference type="AlphaFoldDB" id="A0A3Q7ILX9"/>
<dbReference type="InterPro" id="IPR020904">
    <property type="entry name" value="Sc_DH/Rdtase_CS"/>
</dbReference>
<dbReference type="FunFam" id="3.40.50.720:FF:000084">
    <property type="entry name" value="Short-chain dehydrogenase reductase"/>
    <property type="match status" value="2"/>
</dbReference>
<reference evidence="3" key="1">
    <citation type="journal article" date="2012" name="Nature">
        <title>The tomato genome sequence provides insights into fleshy fruit evolution.</title>
        <authorList>
            <consortium name="Tomato Genome Consortium"/>
        </authorList>
    </citation>
    <scope>NUCLEOTIDE SEQUENCE [LARGE SCALE GENOMIC DNA]</scope>
    <source>
        <strain evidence="3">cv. Heinz 1706</strain>
    </source>
</reference>
<reference evidence="3" key="2">
    <citation type="submission" date="2019-01" db="UniProtKB">
        <authorList>
            <consortium name="EnsemblPlants"/>
        </authorList>
    </citation>
    <scope>IDENTIFICATION</scope>
    <source>
        <strain evidence="3">cv. Heinz 1706</strain>
    </source>
</reference>
<evidence type="ECO:0000256" key="2">
    <source>
        <dbReference type="ARBA" id="ARBA00023002"/>
    </source>
</evidence>
<dbReference type="PaxDb" id="4081-Solyc10g083180.1.1"/>
<dbReference type="EnsemblPlants" id="Solyc10g083170.2.1">
    <property type="protein sequence ID" value="Solyc10g083170.2.1"/>
    <property type="gene ID" value="Solyc10g083170.2"/>
</dbReference>
<evidence type="ECO:0000313" key="3">
    <source>
        <dbReference type="EnsemblPlants" id="Solyc10g083170.2.1"/>
    </source>
</evidence>
<dbReference type="InterPro" id="IPR036291">
    <property type="entry name" value="NAD(P)-bd_dom_sf"/>
</dbReference>